<dbReference type="Pfam" id="PF25183">
    <property type="entry name" value="OMP_b-brl_4"/>
    <property type="match status" value="1"/>
</dbReference>
<evidence type="ECO:0000256" key="1">
    <source>
        <dbReference type="SAM" id="MobiDB-lite"/>
    </source>
</evidence>
<dbReference type="Proteomes" id="UP000648801">
    <property type="component" value="Unassembled WGS sequence"/>
</dbReference>
<feature type="region of interest" description="Disordered" evidence="1">
    <location>
        <begin position="885"/>
        <end position="920"/>
    </location>
</feature>
<sequence length="985" mass="104072">MLSFRTVLKAVLIFSVAVSPVVVRAQQASATVSGSVADPDGALIPGATITLTPPHGKASVVQSTSDGTYALHNVPAGTYAMTVTMQGFATYVKQGVHVAAGQKLSLDVKMQIQAQQEVQVTAQAAQVSVDADSNASATVIKGKDLDALSDDPDELSDELTALAGPAAGPNGGQIYVDGFTGGQLPPKSSIREIRINQNPFSAEYDKLGYGRVEVFTKPGTDKFHGFYTVEGGDKSFNTSSPFLGETNTQPDYHTVFMFGDFSGPISHSMSFTVGGSHRTIDNNALVYPSGYYAHSATDTTPCQPGDLTCTYFPSYPEANRAILQPQTRSDISPRIDIALGEKNTLTARYQYNVSGSQNSGIGGGSLPTQGVNSEFTENTIQISDTQIVSPRIINETRFEYERDYNSSNALNTGSTLSVQGAFTWGGASSGVQRSTQDHIEVQNYTSIALSKNFIRLGGRLRYNSDSVYSTAGTNGTFTYNNLLDPCVTSNTDATSQAHCASITSTPCATANAGVSSYQCGIPALYNITTVNKPTISGSIADVGLYAETDWKVRPNLTISYGLRYEAQNRINSSHDIAPRVSFAWGVPRGQGKNPVTVVRGGYGLFYDRFALGDYMTTLQQNGTNQVVSSFINPGATCSPSNPAGCGASAPSRFKITQLGSGIRSPYTMQAAIGVDQQLGKLGTLSVNYLNAHGVHEYMSREFYTPNTSSATPVTSPYDFQFQSAGVFRENQLMVNSRVRLNRVQMFGFYSMSFANANTSGSGFVPTSNTNTRADYGRASFARRQFGVIGGTMQLPYSFTASPFIIAMAGSPYNIVTGTDPLGSTVYNTRPYFASGNSGSCVSSAAFSSTDTGGLTPVPINYCTSPANATINLRLNRVFGFGERTGQQAASQGGPGGPPPGEHGHGGGHGGGGGGRGGPFGASNSGHKYTFTLGVQASNLFNMIPYSAPTSTLSSAQFGKFTSLAGRPFANGTAVRTIMLTGAFNF</sequence>
<dbReference type="InterPro" id="IPR013784">
    <property type="entry name" value="Carb-bd-like_fold"/>
</dbReference>
<accession>A0A916RQ54</accession>
<reference evidence="4" key="1">
    <citation type="journal article" date="2014" name="Int. J. Syst. Evol. Microbiol.">
        <title>Complete genome sequence of Corynebacterium casei LMG S-19264T (=DSM 44701T), isolated from a smear-ripened cheese.</title>
        <authorList>
            <consortium name="US DOE Joint Genome Institute (JGI-PGF)"/>
            <person name="Walter F."/>
            <person name="Albersmeier A."/>
            <person name="Kalinowski J."/>
            <person name="Ruckert C."/>
        </authorList>
    </citation>
    <scope>NUCLEOTIDE SEQUENCE</scope>
    <source>
        <strain evidence="4">CGMCC 1.15447</strain>
    </source>
</reference>
<evidence type="ECO:0000256" key="2">
    <source>
        <dbReference type="SAM" id="SignalP"/>
    </source>
</evidence>
<feature type="domain" description="TonB-dependent transporter Oar-like beta-barrel" evidence="3">
    <location>
        <begin position="325"/>
        <end position="574"/>
    </location>
</feature>
<dbReference type="InterPro" id="IPR057601">
    <property type="entry name" value="Oar-like_b-barrel"/>
</dbReference>
<evidence type="ECO:0000313" key="5">
    <source>
        <dbReference type="Proteomes" id="UP000648801"/>
    </source>
</evidence>
<comment type="caution">
    <text evidence="4">The sequence shown here is derived from an EMBL/GenBank/DDBJ whole genome shotgun (WGS) entry which is preliminary data.</text>
</comment>
<evidence type="ECO:0000313" key="4">
    <source>
        <dbReference type="EMBL" id="GGA64645.1"/>
    </source>
</evidence>
<dbReference type="RefSeq" id="WP_188758675.1">
    <property type="nucleotide sequence ID" value="NZ_BMJB01000001.1"/>
</dbReference>
<dbReference type="SUPFAM" id="SSF49452">
    <property type="entry name" value="Starch-binding domain-like"/>
    <property type="match status" value="1"/>
</dbReference>
<dbReference type="SUPFAM" id="SSF56935">
    <property type="entry name" value="Porins"/>
    <property type="match status" value="1"/>
</dbReference>
<dbReference type="EMBL" id="BMJB01000001">
    <property type="protein sequence ID" value="GGA64645.1"/>
    <property type="molecule type" value="Genomic_DNA"/>
</dbReference>
<dbReference type="AlphaFoldDB" id="A0A916RQ54"/>
<organism evidence="4 5">
    <name type="scientific">Edaphobacter acidisoli</name>
    <dbReference type="NCBI Taxonomy" id="2040573"/>
    <lineage>
        <taxon>Bacteria</taxon>
        <taxon>Pseudomonadati</taxon>
        <taxon>Acidobacteriota</taxon>
        <taxon>Terriglobia</taxon>
        <taxon>Terriglobales</taxon>
        <taxon>Acidobacteriaceae</taxon>
        <taxon>Edaphobacter</taxon>
    </lineage>
</organism>
<evidence type="ECO:0000259" key="3">
    <source>
        <dbReference type="Pfam" id="PF25183"/>
    </source>
</evidence>
<dbReference type="Gene3D" id="2.60.40.1120">
    <property type="entry name" value="Carboxypeptidase-like, regulatory domain"/>
    <property type="match status" value="1"/>
</dbReference>
<dbReference type="GO" id="GO:0030246">
    <property type="term" value="F:carbohydrate binding"/>
    <property type="evidence" value="ECO:0007669"/>
    <property type="project" value="InterPro"/>
</dbReference>
<proteinExistence type="predicted"/>
<gene>
    <name evidence="4" type="ORF">GCM10011507_15350</name>
</gene>
<name>A0A916RQ54_9BACT</name>
<keyword evidence="5" id="KW-1185">Reference proteome</keyword>
<feature type="signal peptide" evidence="2">
    <location>
        <begin position="1"/>
        <end position="25"/>
    </location>
</feature>
<feature type="compositionally biased region" description="Gly residues" evidence="1">
    <location>
        <begin position="906"/>
        <end position="919"/>
    </location>
</feature>
<feature type="chain" id="PRO_5037332629" description="TonB-dependent transporter Oar-like beta-barrel domain-containing protein" evidence="2">
    <location>
        <begin position="26"/>
        <end position="985"/>
    </location>
</feature>
<reference evidence="4" key="2">
    <citation type="submission" date="2020-09" db="EMBL/GenBank/DDBJ databases">
        <authorList>
            <person name="Sun Q."/>
            <person name="Zhou Y."/>
        </authorList>
    </citation>
    <scope>NUCLEOTIDE SEQUENCE</scope>
    <source>
        <strain evidence="4">CGMCC 1.15447</strain>
    </source>
</reference>
<keyword evidence="2" id="KW-0732">Signal</keyword>
<protein>
    <recommendedName>
        <fullName evidence="3">TonB-dependent transporter Oar-like beta-barrel domain-containing protein</fullName>
    </recommendedName>
</protein>
<dbReference type="Pfam" id="PF13620">
    <property type="entry name" value="CarboxypepD_reg"/>
    <property type="match status" value="1"/>
</dbReference>